<evidence type="ECO:0000256" key="1">
    <source>
        <dbReference type="SAM" id="Coils"/>
    </source>
</evidence>
<protein>
    <recommendedName>
        <fullName evidence="2">KfrA N-terminal DNA-binding domain-containing protein</fullName>
    </recommendedName>
</protein>
<dbReference type="AlphaFoldDB" id="A0A8J2YQI3"/>
<comment type="caution">
    <text evidence="3">The sequence shown here is derived from an EMBL/GenBank/DDBJ whole genome shotgun (WGS) entry which is preliminary data.</text>
</comment>
<proteinExistence type="predicted"/>
<dbReference type="RefSeq" id="WP_189041739.1">
    <property type="nucleotide sequence ID" value="NZ_BMJQ01000001.1"/>
</dbReference>
<reference evidence="3" key="2">
    <citation type="submission" date="2020-09" db="EMBL/GenBank/DDBJ databases">
        <authorList>
            <person name="Sun Q."/>
            <person name="Zhou Y."/>
        </authorList>
    </citation>
    <scope>NUCLEOTIDE SEQUENCE</scope>
    <source>
        <strain evidence="3">CGMCC 1.15725</strain>
    </source>
</reference>
<evidence type="ECO:0000259" key="2">
    <source>
        <dbReference type="Pfam" id="PF11740"/>
    </source>
</evidence>
<sequence>MGRPAEFSDDQIIQAGLELEREGGGRLVPPSVIRDRLGGGNTRRIAQIWGAFLKNRELEAARAKAAKAELPMAVRRLLDDERSSLEGRLVVLCGDIYAAAQQEQHARQAVDLEALKRELAESQQKLDAAYADNDAMFEAKRAAETAMATMTAELAEQYRRADRAEGQAAAIEGMLTAARAENAQLLERAARAEAALDRLTPRAPGEAVPVGANLVVGRADLRSGA</sequence>
<feature type="coiled-coil region" evidence="1">
    <location>
        <begin position="98"/>
        <end position="195"/>
    </location>
</feature>
<gene>
    <name evidence="3" type="ORF">GCM10011611_03220</name>
</gene>
<dbReference type="EMBL" id="BMJQ01000001">
    <property type="protein sequence ID" value="GGF00999.1"/>
    <property type="molecule type" value="Genomic_DNA"/>
</dbReference>
<dbReference type="InterPro" id="IPR021104">
    <property type="entry name" value="KfrA_DNA-bd_N"/>
</dbReference>
<evidence type="ECO:0000313" key="4">
    <source>
        <dbReference type="Proteomes" id="UP000646365"/>
    </source>
</evidence>
<dbReference type="Proteomes" id="UP000646365">
    <property type="component" value="Unassembled WGS sequence"/>
</dbReference>
<accession>A0A8J2YQI3</accession>
<evidence type="ECO:0000313" key="3">
    <source>
        <dbReference type="EMBL" id="GGF00999.1"/>
    </source>
</evidence>
<feature type="domain" description="KfrA N-terminal DNA-binding" evidence="2">
    <location>
        <begin position="9"/>
        <end position="136"/>
    </location>
</feature>
<name>A0A8J2YQI3_9PROT</name>
<organism evidence="3 4">
    <name type="scientific">Aliidongia dinghuensis</name>
    <dbReference type="NCBI Taxonomy" id="1867774"/>
    <lineage>
        <taxon>Bacteria</taxon>
        <taxon>Pseudomonadati</taxon>
        <taxon>Pseudomonadota</taxon>
        <taxon>Alphaproteobacteria</taxon>
        <taxon>Rhodospirillales</taxon>
        <taxon>Dongiaceae</taxon>
        <taxon>Aliidongia</taxon>
    </lineage>
</organism>
<reference evidence="3" key="1">
    <citation type="journal article" date="2014" name="Int. J. Syst. Evol. Microbiol.">
        <title>Complete genome sequence of Corynebacterium casei LMG S-19264T (=DSM 44701T), isolated from a smear-ripened cheese.</title>
        <authorList>
            <consortium name="US DOE Joint Genome Institute (JGI-PGF)"/>
            <person name="Walter F."/>
            <person name="Albersmeier A."/>
            <person name="Kalinowski J."/>
            <person name="Ruckert C."/>
        </authorList>
    </citation>
    <scope>NUCLEOTIDE SEQUENCE</scope>
    <source>
        <strain evidence="3">CGMCC 1.15725</strain>
    </source>
</reference>
<keyword evidence="1" id="KW-0175">Coiled coil</keyword>
<keyword evidence="4" id="KW-1185">Reference proteome</keyword>
<dbReference type="Pfam" id="PF11740">
    <property type="entry name" value="KfrA_N"/>
    <property type="match status" value="1"/>
</dbReference>